<dbReference type="Gene3D" id="1.10.8.50">
    <property type="match status" value="1"/>
</dbReference>
<evidence type="ECO:0000256" key="4">
    <source>
        <dbReference type="ARBA" id="ARBA00022723"/>
    </source>
</evidence>
<dbReference type="Gene3D" id="3.20.190.10">
    <property type="entry name" value="MutM-like, N-terminal"/>
    <property type="match status" value="1"/>
</dbReference>
<feature type="active site" description="Schiff-base intermediate with DNA" evidence="15">
    <location>
        <position position="2"/>
    </location>
</feature>
<evidence type="ECO:0000256" key="10">
    <source>
        <dbReference type="ARBA" id="ARBA00023204"/>
    </source>
</evidence>
<keyword evidence="7 15" id="KW-0378">Hydrolase</keyword>
<dbReference type="STRING" id="1817768.A3A87_07225"/>
<evidence type="ECO:0000256" key="2">
    <source>
        <dbReference type="ARBA" id="ARBA00009409"/>
    </source>
</evidence>
<dbReference type="GO" id="GO:0006284">
    <property type="term" value="P:base-excision repair"/>
    <property type="evidence" value="ECO:0007669"/>
    <property type="project" value="InterPro"/>
</dbReference>
<dbReference type="InterPro" id="IPR010979">
    <property type="entry name" value="Ribosomal_uS13-like_H2TH"/>
</dbReference>
<feature type="binding site" evidence="15">
    <location>
        <position position="110"/>
    </location>
    <ligand>
        <name>DNA</name>
        <dbReference type="ChEBI" id="CHEBI:16991"/>
    </ligand>
</feature>
<evidence type="ECO:0000256" key="9">
    <source>
        <dbReference type="ARBA" id="ARBA00023125"/>
    </source>
</evidence>
<evidence type="ECO:0000256" key="8">
    <source>
        <dbReference type="ARBA" id="ARBA00022833"/>
    </source>
</evidence>
<evidence type="ECO:0000256" key="7">
    <source>
        <dbReference type="ARBA" id="ARBA00022801"/>
    </source>
</evidence>
<dbReference type="SMART" id="SM00898">
    <property type="entry name" value="Fapy_DNA_glyco"/>
    <property type="match status" value="1"/>
</dbReference>
<keyword evidence="11 15" id="KW-0456">Lyase</keyword>
<name>A0A1F6U484_9PROT</name>
<evidence type="ECO:0000256" key="6">
    <source>
        <dbReference type="ARBA" id="ARBA00022771"/>
    </source>
</evidence>
<organism evidence="18 19">
    <name type="scientific">Candidatus Muproteobacteria bacterium RIFCSPLOWO2_01_FULL_60_18</name>
    <dbReference type="NCBI Taxonomy" id="1817768"/>
    <lineage>
        <taxon>Bacteria</taxon>
        <taxon>Pseudomonadati</taxon>
        <taxon>Pseudomonadota</taxon>
        <taxon>Candidatus Muproteobacteria</taxon>
    </lineage>
</organism>
<evidence type="ECO:0000256" key="13">
    <source>
        <dbReference type="ARBA" id="ARBA00023295"/>
    </source>
</evidence>
<keyword evidence="10 15" id="KW-0234">DNA repair</keyword>
<dbReference type="SMART" id="SM01232">
    <property type="entry name" value="H2TH"/>
    <property type="match status" value="1"/>
</dbReference>
<evidence type="ECO:0000313" key="19">
    <source>
        <dbReference type="Proteomes" id="UP000179037"/>
    </source>
</evidence>
<dbReference type="Proteomes" id="UP000179037">
    <property type="component" value="Unassembled WGS sequence"/>
</dbReference>
<keyword evidence="9 15" id="KW-0238">DNA-binding</keyword>
<dbReference type="InterPro" id="IPR012319">
    <property type="entry name" value="FPG_cat"/>
</dbReference>
<keyword evidence="4 15" id="KW-0479">Metal-binding</keyword>
<dbReference type="SUPFAM" id="SSF57716">
    <property type="entry name" value="Glucocorticoid receptor-like (DNA-binding domain)"/>
    <property type="match status" value="1"/>
</dbReference>
<comment type="subunit">
    <text evidence="3 15">Monomer.</text>
</comment>
<evidence type="ECO:0000256" key="12">
    <source>
        <dbReference type="ARBA" id="ARBA00023268"/>
    </source>
</evidence>
<keyword evidence="12 15" id="KW-0511">Multifunctional enzyme</keyword>
<dbReference type="FunFam" id="1.10.8.50:FF:000003">
    <property type="entry name" value="Formamidopyrimidine-DNA glycosylase"/>
    <property type="match status" value="1"/>
</dbReference>
<keyword evidence="6 15" id="KW-0863">Zinc-finger</keyword>
<dbReference type="Pfam" id="PF01149">
    <property type="entry name" value="Fapy_DNA_glyco"/>
    <property type="match status" value="1"/>
</dbReference>
<feature type="active site" description="Proton donor; for delta-elimination activity" evidence="15">
    <location>
        <position position="261"/>
    </location>
</feature>
<evidence type="ECO:0000256" key="3">
    <source>
        <dbReference type="ARBA" id="ARBA00011245"/>
    </source>
</evidence>
<comment type="caution">
    <text evidence="18">The sequence shown here is derived from an EMBL/GenBank/DDBJ whole genome shotgun (WGS) entry which is preliminary data.</text>
</comment>
<evidence type="ECO:0000259" key="16">
    <source>
        <dbReference type="PROSITE" id="PS51066"/>
    </source>
</evidence>
<comment type="similarity">
    <text evidence="2 15">Belongs to the FPG family.</text>
</comment>
<keyword evidence="8 15" id="KW-0862">Zinc</keyword>
<accession>A0A1F6U484</accession>
<dbReference type="PANTHER" id="PTHR22993">
    <property type="entry name" value="FORMAMIDOPYRIMIDINE-DNA GLYCOSYLASE"/>
    <property type="match status" value="1"/>
</dbReference>
<dbReference type="EMBL" id="MFTC01000026">
    <property type="protein sequence ID" value="OGI52119.1"/>
    <property type="molecule type" value="Genomic_DNA"/>
</dbReference>
<evidence type="ECO:0000256" key="5">
    <source>
        <dbReference type="ARBA" id="ARBA00022763"/>
    </source>
</evidence>
<dbReference type="PROSITE" id="PS51066">
    <property type="entry name" value="ZF_FPG_2"/>
    <property type="match status" value="1"/>
</dbReference>
<feature type="binding site" evidence="15">
    <location>
        <position position="152"/>
    </location>
    <ligand>
        <name>DNA</name>
        <dbReference type="ChEBI" id="CHEBI:16991"/>
    </ligand>
</feature>
<comment type="catalytic activity">
    <reaction evidence="1 15">
        <text>Hydrolysis of DNA containing ring-opened 7-methylguanine residues, releasing 2,6-diamino-4-hydroxy-5-(N-methyl)formamidopyrimidine.</text>
        <dbReference type="EC" id="3.2.2.23"/>
    </reaction>
</comment>
<dbReference type="GO" id="GO:0140078">
    <property type="term" value="F:class I DNA-(apurinic or apyrimidinic site) endonuclease activity"/>
    <property type="evidence" value="ECO:0007669"/>
    <property type="project" value="UniProtKB-EC"/>
</dbReference>
<dbReference type="InterPro" id="IPR020629">
    <property type="entry name" value="FPG_Glyclase"/>
</dbReference>
<evidence type="ECO:0000259" key="17">
    <source>
        <dbReference type="PROSITE" id="PS51068"/>
    </source>
</evidence>
<keyword evidence="5 15" id="KW-0227">DNA damage</keyword>
<dbReference type="PROSITE" id="PS51068">
    <property type="entry name" value="FPG_CAT"/>
    <property type="match status" value="1"/>
</dbReference>
<dbReference type="GO" id="GO:0034039">
    <property type="term" value="F:8-oxo-7,8-dihydroguanine DNA N-glycosylase activity"/>
    <property type="evidence" value="ECO:0007669"/>
    <property type="project" value="TreeGrafter"/>
</dbReference>
<dbReference type="AlphaFoldDB" id="A0A1F6U484"/>
<evidence type="ECO:0000313" key="18">
    <source>
        <dbReference type="EMBL" id="OGI52119.1"/>
    </source>
</evidence>
<gene>
    <name evidence="15" type="primary">mutM</name>
    <name evidence="15" type="synonym">fpg</name>
    <name evidence="18" type="ORF">A3A87_07225</name>
</gene>
<comment type="cofactor">
    <cofactor evidence="15">
        <name>Zn(2+)</name>
        <dbReference type="ChEBI" id="CHEBI:29105"/>
    </cofactor>
    <text evidence="15">Binds 1 zinc ion per subunit.</text>
</comment>
<comment type="catalytic activity">
    <reaction evidence="14 15">
        <text>2'-deoxyribonucleotide-(2'-deoxyribose 5'-phosphate)-2'-deoxyribonucleotide-DNA = a 3'-end 2'-deoxyribonucleotide-(2,3-dehydro-2,3-deoxyribose 5'-phosphate)-DNA + a 5'-end 5'-phospho-2'-deoxyribonucleoside-DNA + H(+)</text>
        <dbReference type="Rhea" id="RHEA:66592"/>
        <dbReference type="Rhea" id="RHEA-COMP:13180"/>
        <dbReference type="Rhea" id="RHEA-COMP:16897"/>
        <dbReference type="Rhea" id="RHEA-COMP:17067"/>
        <dbReference type="ChEBI" id="CHEBI:15378"/>
        <dbReference type="ChEBI" id="CHEBI:136412"/>
        <dbReference type="ChEBI" id="CHEBI:157695"/>
        <dbReference type="ChEBI" id="CHEBI:167181"/>
        <dbReference type="EC" id="4.2.99.18"/>
    </reaction>
</comment>
<reference evidence="18 19" key="1">
    <citation type="journal article" date="2016" name="Nat. Commun.">
        <title>Thousands of microbial genomes shed light on interconnected biogeochemical processes in an aquifer system.</title>
        <authorList>
            <person name="Anantharaman K."/>
            <person name="Brown C.T."/>
            <person name="Hug L.A."/>
            <person name="Sharon I."/>
            <person name="Castelle C.J."/>
            <person name="Probst A.J."/>
            <person name="Thomas B.C."/>
            <person name="Singh A."/>
            <person name="Wilkins M.J."/>
            <person name="Karaoz U."/>
            <person name="Brodie E.L."/>
            <person name="Williams K.H."/>
            <person name="Hubbard S.S."/>
            <person name="Banfield J.F."/>
        </authorList>
    </citation>
    <scope>NUCLEOTIDE SEQUENCE [LARGE SCALE GENOMIC DNA]</scope>
</reference>
<feature type="active site" description="Proton donor; for beta-elimination activity" evidence="15">
    <location>
        <position position="58"/>
    </location>
</feature>
<dbReference type="InterPro" id="IPR015886">
    <property type="entry name" value="H2TH_FPG"/>
</dbReference>
<dbReference type="InterPro" id="IPR010663">
    <property type="entry name" value="Znf_FPG/IleRS"/>
</dbReference>
<feature type="active site" description="Proton donor" evidence="15">
    <location>
        <position position="3"/>
    </location>
</feature>
<protein>
    <recommendedName>
        <fullName evidence="15">Formamidopyrimidine-DNA glycosylase</fullName>
        <shortName evidence="15">Fapy-DNA glycosylase</shortName>
        <ecNumber evidence="15">3.2.2.23</ecNumber>
    </recommendedName>
    <alternativeName>
        <fullName evidence="15">DNA-(apurinic or apyrimidinic site) lyase MutM</fullName>
        <shortName evidence="15">AP lyase MutM</shortName>
        <ecNumber evidence="15">4.2.99.18</ecNumber>
    </alternativeName>
</protein>
<evidence type="ECO:0000256" key="14">
    <source>
        <dbReference type="ARBA" id="ARBA00044632"/>
    </source>
</evidence>
<dbReference type="FunFam" id="3.20.190.10:FF:000001">
    <property type="entry name" value="Formamidopyrimidine-DNA glycosylase"/>
    <property type="match status" value="1"/>
</dbReference>
<dbReference type="GO" id="GO:0008270">
    <property type="term" value="F:zinc ion binding"/>
    <property type="evidence" value="ECO:0007669"/>
    <property type="project" value="UniProtKB-UniRule"/>
</dbReference>
<feature type="domain" description="FPG-type" evidence="16">
    <location>
        <begin position="237"/>
        <end position="271"/>
    </location>
</feature>
<dbReference type="SUPFAM" id="SSF46946">
    <property type="entry name" value="S13-like H2TH domain"/>
    <property type="match status" value="1"/>
</dbReference>
<dbReference type="GO" id="GO:0003684">
    <property type="term" value="F:damaged DNA binding"/>
    <property type="evidence" value="ECO:0007669"/>
    <property type="project" value="InterPro"/>
</dbReference>
<evidence type="ECO:0000256" key="1">
    <source>
        <dbReference type="ARBA" id="ARBA00001668"/>
    </source>
</evidence>
<comment type="function">
    <text evidence="15">Involved in base excision repair of DNA damaged by oxidation or by mutagenic agents. Acts as DNA glycosylase that recognizes and removes damaged bases. Has a preference for oxidized purines, such as 7,8-dihydro-8-oxoguanine (8-oxoG). Has AP (apurinic/apyrimidinic) lyase activity and introduces nicks in the DNA strand. Cleaves the DNA backbone by beta-delta elimination to generate a single-strand break at the site of the removed base with both 3'- and 5'-phosphates.</text>
</comment>
<dbReference type="EC" id="3.2.2.23" evidence="15"/>
<dbReference type="CDD" id="cd08966">
    <property type="entry name" value="EcFpg-like_N"/>
    <property type="match status" value="1"/>
</dbReference>
<evidence type="ECO:0000256" key="11">
    <source>
        <dbReference type="ARBA" id="ARBA00023239"/>
    </source>
</evidence>
<dbReference type="NCBIfam" id="NF002211">
    <property type="entry name" value="PRK01103.1"/>
    <property type="match status" value="1"/>
</dbReference>
<sequence length="271" mass="30466">MPELPEVETTRRGIEPHVVGHTVARLVVRNPHLRWRITPKLVREFSGQAIQSVTRRGKYLLLGTASGTAILHLGMSGSLRLIPCAQAADAHDHVDIVLDNGDCLRLRDPRRFGALLWTRADPQKHKLLRDLGPEPLSPDFSGDYLFEKSRRRKRAIRDFLLDSRIIAGIGNIYANEALFAAGLRPTRAAGRINRAQYGRLIAAIRKTLNRAIRAGGTTLRDFRRSDGNPGYFQLSLNVYGRAGEPCRVCRTPIRTRRLGQRSAFFCPQCQM</sequence>
<feature type="binding site" evidence="15">
    <location>
        <position position="91"/>
    </location>
    <ligand>
        <name>DNA</name>
        <dbReference type="ChEBI" id="CHEBI:16991"/>
    </ligand>
</feature>
<evidence type="ECO:0000256" key="15">
    <source>
        <dbReference type="HAMAP-Rule" id="MF_00103"/>
    </source>
</evidence>
<dbReference type="InterPro" id="IPR035937">
    <property type="entry name" value="FPG_N"/>
</dbReference>
<dbReference type="Pfam" id="PF06827">
    <property type="entry name" value="zf-FPG_IleRS"/>
    <property type="match status" value="1"/>
</dbReference>
<keyword evidence="13 15" id="KW-0326">Glycosidase</keyword>
<dbReference type="InterPro" id="IPR000214">
    <property type="entry name" value="Znf_DNA_glyclase/AP_lyase"/>
</dbReference>
<dbReference type="PANTHER" id="PTHR22993:SF9">
    <property type="entry name" value="FORMAMIDOPYRIMIDINE-DNA GLYCOSYLASE"/>
    <property type="match status" value="1"/>
</dbReference>
<proteinExistence type="inferred from homology"/>
<dbReference type="HAMAP" id="MF_00103">
    <property type="entry name" value="Fapy_DNA_glycosyl"/>
    <property type="match status" value="1"/>
</dbReference>
<dbReference type="EC" id="4.2.99.18" evidence="15"/>
<feature type="domain" description="Formamidopyrimidine-DNA glycosylase catalytic" evidence="17">
    <location>
        <begin position="2"/>
        <end position="113"/>
    </location>
</feature>
<dbReference type="NCBIfam" id="TIGR00577">
    <property type="entry name" value="fpg"/>
    <property type="match status" value="1"/>
</dbReference>
<dbReference type="Pfam" id="PF06831">
    <property type="entry name" value="H2TH"/>
    <property type="match status" value="1"/>
</dbReference>
<dbReference type="SUPFAM" id="SSF81624">
    <property type="entry name" value="N-terminal domain of MutM-like DNA repair proteins"/>
    <property type="match status" value="1"/>
</dbReference>